<dbReference type="InterPro" id="IPR026891">
    <property type="entry name" value="Fn3-like"/>
</dbReference>
<dbReference type="SUPFAM" id="SSF52279">
    <property type="entry name" value="Beta-D-glucan exohydrolase, C-terminal domain"/>
    <property type="match status" value="1"/>
</dbReference>
<protein>
    <submittedName>
        <fullName evidence="6">Glycoside hydrolase family 3 C-terminal domain-containing protein</fullName>
    </submittedName>
</protein>
<feature type="domain" description="Fibronectin type III-like" evidence="5">
    <location>
        <begin position="631"/>
        <end position="701"/>
    </location>
</feature>
<keyword evidence="4" id="KW-0326">Glycosidase</keyword>
<dbReference type="Pfam" id="PF00933">
    <property type="entry name" value="Glyco_hydro_3"/>
    <property type="match status" value="1"/>
</dbReference>
<name>A0A926HML0_9FIRM</name>
<dbReference type="Gene3D" id="3.40.50.1700">
    <property type="entry name" value="Glycoside hydrolase family 3 C-terminal domain"/>
    <property type="match status" value="1"/>
</dbReference>
<proteinExistence type="inferred from homology"/>
<comment type="similarity">
    <text evidence="1 4">Belongs to the glycosyl hydrolase 3 family.</text>
</comment>
<evidence type="ECO:0000256" key="1">
    <source>
        <dbReference type="ARBA" id="ARBA00005336"/>
    </source>
</evidence>
<dbReference type="InterPro" id="IPR002772">
    <property type="entry name" value="Glyco_hydro_3_C"/>
</dbReference>
<dbReference type="PROSITE" id="PS00775">
    <property type="entry name" value="GLYCOSYL_HYDROL_F3"/>
    <property type="match status" value="1"/>
</dbReference>
<keyword evidence="7" id="KW-1185">Reference proteome</keyword>
<dbReference type="RefSeq" id="WP_249284665.1">
    <property type="nucleotide sequence ID" value="NZ_JACRSO010000001.1"/>
</dbReference>
<dbReference type="Proteomes" id="UP000654279">
    <property type="component" value="Unassembled WGS sequence"/>
</dbReference>
<dbReference type="Gene3D" id="2.60.40.10">
    <property type="entry name" value="Immunoglobulins"/>
    <property type="match status" value="1"/>
</dbReference>
<dbReference type="GO" id="GO:0005975">
    <property type="term" value="P:carbohydrate metabolic process"/>
    <property type="evidence" value="ECO:0007669"/>
    <property type="project" value="InterPro"/>
</dbReference>
<dbReference type="InterPro" id="IPR017853">
    <property type="entry name" value="GH"/>
</dbReference>
<dbReference type="InterPro" id="IPR036881">
    <property type="entry name" value="Glyco_hydro_3_C_sf"/>
</dbReference>
<dbReference type="AlphaFoldDB" id="A0A926HML0"/>
<sequence>MSIRLTDKASVPAVVAEMTLEEKARLVTGEFPFTTAGIKRLGIPPMRPLDGHTGINMGQLRSDMASKTLANKSVDELGEMSGPAISGFGTVITNAKDPAKRAKMAPSIQKLVQEVLDKVDELMPDGMYPGCFPPGIMQGSTWNPEVIEKEGSAVGKEMDAYKVDVCLGPNVNIHRDPLNGRLFEGYSEDPYVTATLAPYYIRGMQAEGVAADAKHFAANNQETHRQEIDERIPLRALYEIYLPGFKAAVQQGKVKTLMSAYNKINGTACALNHWLLTDVLRGEWGFEGFVVSDWGAVYDQVDAINAGNDLEMPGPLTFDKIVAAVKDGRIDEKTLDQRVANYLNVLVELPVMKGRKNAHIDREYSRKAAYDVAAEGSILLKNEGALPLNEGAKISLIGEHAKDYIICGKGSAFIDTDQATNLYDCAVETLGADKVEYGDVSADSDAAIIVVSVDGQEGSDRADLLLAPGDDQMILDAAKKAHANGKKAIVILNVTGPVEMEGWLDQVDAVLCVWLPGMEGGRATLDILTGKVNPSGKLTLTFPKHYYDCPTYGNFPGDGDEVWYGEGIYVGYRYYDKKHVEPLYPFGYGLSYTTFELSDIAIDRDVMDMDKGETVNVSVKVTNTGKVAGKEVVQVYISDEVSTLSKPLKELKGFQKVALQPGESKVVTIAIGKDQLASYDPAAKAWGSEPGYYQALVGTSSRDIAGAVRFKAVGYNPFGYGVNCSIGKIMANPAVVEAMKKYIPAHLLSDESMSSELTYFPEAKLQKIWDEKFSLPFRDKSAAEKQAILDAMCAEIAKIEVI</sequence>
<dbReference type="SMART" id="SM01217">
    <property type="entry name" value="Fn3_like"/>
    <property type="match status" value="1"/>
</dbReference>
<dbReference type="EMBL" id="JACRSO010000001">
    <property type="protein sequence ID" value="MBC8528695.1"/>
    <property type="molecule type" value="Genomic_DNA"/>
</dbReference>
<evidence type="ECO:0000313" key="6">
    <source>
        <dbReference type="EMBL" id="MBC8528695.1"/>
    </source>
</evidence>
<dbReference type="InterPro" id="IPR013783">
    <property type="entry name" value="Ig-like_fold"/>
</dbReference>
<evidence type="ECO:0000256" key="2">
    <source>
        <dbReference type="ARBA" id="ARBA00022801"/>
    </source>
</evidence>
<dbReference type="Pfam" id="PF14310">
    <property type="entry name" value="Fn3-like"/>
    <property type="match status" value="1"/>
</dbReference>
<dbReference type="InterPro" id="IPR001764">
    <property type="entry name" value="Glyco_hydro_3_N"/>
</dbReference>
<keyword evidence="2 4" id="KW-0378">Hydrolase</keyword>
<dbReference type="InterPro" id="IPR050288">
    <property type="entry name" value="Cellulose_deg_GH3"/>
</dbReference>
<dbReference type="FunFam" id="2.60.40.10:FF:000495">
    <property type="entry name" value="Periplasmic beta-glucosidase"/>
    <property type="match status" value="1"/>
</dbReference>
<evidence type="ECO:0000256" key="4">
    <source>
        <dbReference type="RuleBase" id="RU361161"/>
    </source>
</evidence>
<dbReference type="SUPFAM" id="SSF51445">
    <property type="entry name" value="(Trans)glycosidases"/>
    <property type="match status" value="1"/>
</dbReference>
<evidence type="ECO:0000259" key="5">
    <source>
        <dbReference type="SMART" id="SM01217"/>
    </source>
</evidence>
<dbReference type="PANTHER" id="PTHR42715">
    <property type="entry name" value="BETA-GLUCOSIDASE"/>
    <property type="match status" value="1"/>
</dbReference>
<evidence type="ECO:0000256" key="3">
    <source>
        <dbReference type="ARBA" id="ARBA00023277"/>
    </source>
</evidence>
<comment type="caution">
    <text evidence="6">The sequence shown here is derived from an EMBL/GenBank/DDBJ whole genome shotgun (WGS) entry which is preliminary data.</text>
</comment>
<dbReference type="InterPro" id="IPR036962">
    <property type="entry name" value="Glyco_hydro_3_N_sf"/>
</dbReference>
<dbReference type="InterPro" id="IPR019800">
    <property type="entry name" value="Glyco_hydro_3_AS"/>
</dbReference>
<evidence type="ECO:0000313" key="7">
    <source>
        <dbReference type="Proteomes" id="UP000654279"/>
    </source>
</evidence>
<keyword evidence="3" id="KW-0119">Carbohydrate metabolism</keyword>
<dbReference type="Pfam" id="PF01915">
    <property type="entry name" value="Glyco_hydro_3_C"/>
    <property type="match status" value="1"/>
</dbReference>
<reference evidence="6" key="1">
    <citation type="submission" date="2020-08" db="EMBL/GenBank/DDBJ databases">
        <title>Genome public.</title>
        <authorList>
            <person name="Liu C."/>
            <person name="Sun Q."/>
        </authorList>
    </citation>
    <scope>NUCLEOTIDE SEQUENCE</scope>
    <source>
        <strain evidence="6">NSJ-44</strain>
    </source>
</reference>
<dbReference type="PANTHER" id="PTHR42715:SF10">
    <property type="entry name" value="BETA-GLUCOSIDASE"/>
    <property type="match status" value="1"/>
</dbReference>
<gene>
    <name evidence="6" type="ORF">H8699_04485</name>
</gene>
<accession>A0A926HML0</accession>
<dbReference type="GO" id="GO:0008422">
    <property type="term" value="F:beta-glucosidase activity"/>
    <property type="evidence" value="ECO:0007669"/>
    <property type="project" value="UniProtKB-ARBA"/>
</dbReference>
<organism evidence="6 7">
    <name type="scientific">Luoshenia tenuis</name>
    <dbReference type="NCBI Taxonomy" id="2763654"/>
    <lineage>
        <taxon>Bacteria</taxon>
        <taxon>Bacillati</taxon>
        <taxon>Bacillota</taxon>
        <taxon>Clostridia</taxon>
        <taxon>Christensenellales</taxon>
        <taxon>Christensenellaceae</taxon>
        <taxon>Luoshenia</taxon>
    </lineage>
</organism>
<dbReference type="Gene3D" id="3.20.20.300">
    <property type="entry name" value="Glycoside hydrolase, family 3, N-terminal domain"/>
    <property type="match status" value="1"/>
</dbReference>